<proteinExistence type="predicted"/>
<evidence type="ECO:0000313" key="3">
    <source>
        <dbReference type="Proteomes" id="UP000429607"/>
    </source>
</evidence>
<dbReference type="AlphaFoldDB" id="A0A6A3H7W6"/>
<comment type="caution">
    <text evidence="2">The sequence shown here is derived from an EMBL/GenBank/DDBJ whole genome shotgun (WGS) entry which is preliminary data.</text>
</comment>
<feature type="region of interest" description="Disordered" evidence="1">
    <location>
        <begin position="1"/>
        <end position="106"/>
    </location>
</feature>
<dbReference type="EMBL" id="QXFV01005238">
    <property type="protein sequence ID" value="KAE8965749.1"/>
    <property type="molecule type" value="Genomic_DNA"/>
</dbReference>
<reference evidence="2 3" key="1">
    <citation type="submission" date="2018-09" db="EMBL/GenBank/DDBJ databases">
        <title>Genomic investigation of the strawberry pathogen Phytophthora fragariae indicates pathogenicity is determined by transcriptional variation in three key races.</title>
        <authorList>
            <person name="Adams T.M."/>
            <person name="Armitage A.D."/>
            <person name="Sobczyk M.K."/>
            <person name="Bates H.J."/>
            <person name="Dunwell J.M."/>
            <person name="Nellist C.F."/>
            <person name="Harrison R.J."/>
        </authorList>
    </citation>
    <scope>NUCLEOTIDE SEQUENCE [LARGE SCALE GENOMIC DNA]</scope>
    <source>
        <strain evidence="2 3">SCRP249</strain>
    </source>
</reference>
<name>A0A6A3H7W6_9STRA</name>
<evidence type="ECO:0000313" key="2">
    <source>
        <dbReference type="EMBL" id="KAE8965749.1"/>
    </source>
</evidence>
<sequence>MDQPMADTPGPGPPDTGPPTAGSRDREHEDMHSDQDSTMAEAKTSEAPGASRFATKGRLVGTGGGETTMVLTQEQRAEAKHQGQNAPDRQIENRGTWGDRVRSHPPNTELITEEMAKGSHMLDGIWNPVQAKQLMHTLMTDWADVGDTEGAQRNLR</sequence>
<accession>A0A6A3H7W6</accession>
<feature type="compositionally biased region" description="Basic and acidic residues" evidence="1">
    <location>
        <begin position="23"/>
        <end position="35"/>
    </location>
</feature>
<evidence type="ECO:0000256" key="1">
    <source>
        <dbReference type="SAM" id="MobiDB-lite"/>
    </source>
</evidence>
<dbReference type="Proteomes" id="UP000429607">
    <property type="component" value="Unassembled WGS sequence"/>
</dbReference>
<protein>
    <submittedName>
        <fullName evidence="2">Uncharacterized protein</fullName>
    </submittedName>
</protein>
<gene>
    <name evidence="2" type="ORF">PR001_g28629</name>
</gene>
<organism evidence="2 3">
    <name type="scientific">Phytophthora rubi</name>
    <dbReference type="NCBI Taxonomy" id="129364"/>
    <lineage>
        <taxon>Eukaryota</taxon>
        <taxon>Sar</taxon>
        <taxon>Stramenopiles</taxon>
        <taxon>Oomycota</taxon>
        <taxon>Peronosporomycetes</taxon>
        <taxon>Peronosporales</taxon>
        <taxon>Peronosporaceae</taxon>
        <taxon>Phytophthora</taxon>
    </lineage>
</organism>
<feature type="compositionally biased region" description="Basic and acidic residues" evidence="1">
    <location>
        <begin position="89"/>
        <end position="102"/>
    </location>
</feature>